<reference evidence="2" key="1">
    <citation type="journal article" date="2022" name="Nat. Commun.">
        <title>Chromosome evolution and the genetic basis of agronomically important traits in greater yam.</title>
        <authorList>
            <person name="Bredeson J.V."/>
            <person name="Lyons J.B."/>
            <person name="Oniyinde I.O."/>
            <person name="Okereke N.R."/>
            <person name="Kolade O."/>
            <person name="Nnabue I."/>
            <person name="Nwadili C.O."/>
            <person name="Hribova E."/>
            <person name="Parker M."/>
            <person name="Nwogha J."/>
            <person name="Shu S."/>
            <person name="Carlson J."/>
            <person name="Kariba R."/>
            <person name="Muthemba S."/>
            <person name="Knop K."/>
            <person name="Barton G.J."/>
            <person name="Sherwood A.V."/>
            <person name="Lopez-Montes A."/>
            <person name="Asiedu R."/>
            <person name="Jamnadass R."/>
            <person name="Muchugi A."/>
            <person name="Goodstein D."/>
            <person name="Egesi C.N."/>
            <person name="Featherston J."/>
            <person name="Asfaw A."/>
            <person name="Simpson G.G."/>
            <person name="Dolezel J."/>
            <person name="Hendre P.S."/>
            <person name="Van Deynze A."/>
            <person name="Kumar P.L."/>
            <person name="Obidiegwu J.E."/>
            <person name="Bhattacharjee R."/>
            <person name="Rokhsar D.S."/>
        </authorList>
    </citation>
    <scope>NUCLEOTIDE SEQUENCE [LARGE SCALE GENOMIC DNA]</scope>
    <source>
        <strain evidence="2">cv. TDa95/00328</strain>
    </source>
</reference>
<name>A0ACB7VSG6_DIOAL</name>
<dbReference type="EMBL" id="CM037017">
    <property type="protein sequence ID" value="KAH7677379.1"/>
    <property type="molecule type" value="Genomic_DNA"/>
</dbReference>
<comment type="caution">
    <text evidence="1">The sequence shown here is derived from an EMBL/GenBank/DDBJ whole genome shotgun (WGS) entry which is preliminary data.</text>
</comment>
<dbReference type="Proteomes" id="UP000827976">
    <property type="component" value="Chromosome 7"/>
</dbReference>
<evidence type="ECO:0000313" key="1">
    <source>
        <dbReference type="EMBL" id="KAH7677379.1"/>
    </source>
</evidence>
<sequence length="1176" mass="132456">MKGDEIAVSFGSGSLSAFLQVLLQLMLTPTMRYLVYMNDMQGTWRKARKLLHKMHTVLDIAEMQPVPDPLMLIWLRELKMVVYETEDALEQFTMEGDMTAMAQTGKWIFELVITKAQKGIADLRAAAKFDKIAKKLEEVSNEPWDLLKSHHAPGNKSIGFRLDQLRSTSSLLAERYVIGREKETEEIIKLLVPSSRALPGSLAVNGGDDQIKEVPVLPIVAMGGLGKTTLAQLIYNHTIVQSHFKLKIWVCVSDNFNIKRITEEILESAFPNNHKYSEILNWNKLQMLLKSKLGSKRFFLVLDDVWCEDRLEWDILMAPLRLGKEGSRILVTTRSKKVAQLVGTMNPIFLEPLTKEHSRKLFEEVANFSSTSDAKPRVREICWNIADKLNGVPLALKTVGSLVHSNSDENVWVNVSNSEIWRLPQPEYGIMPALKASYNQLPGHLKLCFAFCSVFPKGFQINKRNLVQLWIAQQYVQPQGKKALEEIGADYCEDLCDRSFFMKANSVTISSTDMIFMQDLMHDLAKYVSHEHIMITDDKVKILDPEKLIHCSLYVSEILESSPLLCCTRLRTLRYTMEGSDLQRLDLLLKLTSLRVLDLSASGITELPECINKLIHLKYLDLSRTQIKALPSQVGDLYYLQTMRLIASSITELPSTVNKLINLRTLDGKSELLSTMSRIRNMISLQELPEFKVQHEDGHKLEELKRMNELRGELHISGLENAQNGIEAREAMLSSKQYLSTLELEWDAVVAAARNGALQQEVLQHLEPHSNLKVLKIIGNNGMEFPSWLAGQHLCNLEEIILVGCRNWNSLPPFGGLSYLRVLEIRDMQGVEKLHDEFWGDKHFPYLEKLQISNLSNWDECQLSQCTFQLFHSLKLLEITDCPKLKAWPVLPLTLKEVTLSNVGLTAFPPPPLSSSSSSSSSSSLSSKLSRLCILNCPYLTTLEELSQHQPSSLKILDIIGCEKLESLTSQGSSALHSLDTLKVDNCPGLTSLPTTTNGGPSSSNAICNQPLLFQIYNLKSLTFLSISNCNNLEFLSGEGLQHLKALQTLSINGCSTLQTVGTQSLSCIINLVIKNCNELKHLTDNNDPFQRFIPVRSITIERCQELEFLPLGMQCLASLEELWLDRCRKMKSLPAQPPSLKKIDIKGCPDLMKYHTGSTDLRSIVSNANVLVTID</sequence>
<gene>
    <name evidence="1" type="ORF">IHE45_07G080300</name>
</gene>
<keyword evidence="2" id="KW-1185">Reference proteome</keyword>
<evidence type="ECO:0000313" key="2">
    <source>
        <dbReference type="Proteomes" id="UP000827976"/>
    </source>
</evidence>
<keyword evidence="1" id="KW-0378">Hydrolase</keyword>
<organism evidence="1 2">
    <name type="scientific">Dioscorea alata</name>
    <name type="common">Purple yam</name>
    <dbReference type="NCBI Taxonomy" id="55571"/>
    <lineage>
        <taxon>Eukaryota</taxon>
        <taxon>Viridiplantae</taxon>
        <taxon>Streptophyta</taxon>
        <taxon>Embryophyta</taxon>
        <taxon>Tracheophyta</taxon>
        <taxon>Spermatophyta</taxon>
        <taxon>Magnoliopsida</taxon>
        <taxon>Liliopsida</taxon>
        <taxon>Dioscoreales</taxon>
        <taxon>Dioscoreaceae</taxon>
        <taxon>Dioscorea</taxon>
    </lineage>
</organism>
<accession>A0ACB7VSG6</accession>
<protein>
    <submittedName>
        <fullName evidence="1">P-loop containing nucleoside triphosphate hydrolase protein</fullName>
    </submittedName>
</protein>
<proteinExistence type="predicted"/>